<dbReference type="GO" id="GO:0030288">
    <property type="term" value="C:outer membrane-bounded periplasmic space"/>
    <property type="evidence" value="ECO:0007669"/>
    <property type="project" value="TreeGrafter"/>
</dbReference>
<dbReference type="InterPro" id="IPR026045">
    <property type="entry name" value="Ferric-bd"/>
</dbReference>
<evidence type="ECO:0000313" key="4">
    <source>
        <dbReference type="EMBL" id="QQL46106.1"/>
    </source>
</evidence>
<protein>
    <submittedName>
        <fullName evidence="4">Fe(3+) ABC transporter substrate-binding protein</fullName>
    </submittedName>
</protein>
<dbReference type="KEGG" id="soa:G3M56_005860"/>
<keyword evidence="2" id="KW-0732">Signal</keyword>
<evidence type="ECO:0000256" key="1">
    <source>
        <dbReference type="ARBA" id="ARBA00008520"/>
    </source>
</evidence>
<dbReference type="Pfam" id="PF13343">
    <property type="entry name" value="SBP_bac_6"/>
    <property type="match status" value="1"/>
</dbReference>
<dbReference type="PIRSF" id="PIRSF002825">
    <property type="entry name" value="CfbpA"/>
    <property type="match status" value="1"/>
</dbReference>
<sequence>MKLRNLITTVLAATISVSAVSADEETVTVYSYRHYEGDQKLYEEFTRQTGIKVETVKAKADALIERIEAEGEKSPADIFIAADVGRLEKARELGILQSVTSEALESQVPAHLRDPEGHWYGFTVRARVIMYAKDRVDPASITSYQDLTKPEWKGRICVRSSSNIYNQSLLAGMIANHGKAKALQWAKGVRKNMARAPQGSDRDQMRAVAAGIADVAIANTYYYGLLASSPDEKDREVASKIGLIFPDQDGTGTHINISGGGVVKTSDNKEAAVKLLEFLSSAEAQKTFPTTTHEYPLNMDHTLSPALEPWAAFKYDPIDLKKVGASRKDAAKLFLLSGWE</sequence>
<dbReference type="RefSeq" id="WP_164362783.1">
    <property type="nucleotide sequence ID" value="NZ_CP066776.1"/>
</dbReference>
<keyword evidence="3" id="KW-0408">Iron</keyword>
<dbReference type="EMBL" id="CP066776">
    <property type="protein sequence ID" value="QQL46106.1"/>
    <property type="molecule type" value="Genomic_DNA"/>
</dbReference>
<feature type="binding site" evidence="3">
    <location>
        <position position="34"/>
    </location>
    <ligand>
        <name>Fe cation</name>
        <dbReference type="ChEBI" id="CHEBI:24875"/>
    </ligand>
</feature>
<proteinExistence type="inferred from homology"/>
<dbReference type="SUPFAM" id="SSF53850">
    <property type="entry name" value="Periplasmic binding protein-like II"/>
    <property type="match status" value="1"/>
</dbReference>
<dbReference type="GO" id="GO:0046872">
    <property type="term" value="F:metal ion binding"/>
    <property type="evidence" value="ECO:0007669"/>
    <property type="project" value="UniProtKB-KW"/>
</dbReference>
<gene>
    <name evidence="4" type="ORF">G3M56_005860</name>
</gene>
<comment type="similarity">
    <text evidence="1">Belongs to the bacterial solute-binding protein 1 family.</text>
</comment>
<keyword evidence="5" id="KW-1185">Reference proteome</keyword>
<organism evidence="4 5">
    <name type="scientific">Sulfuriroseicoccus oceanibius</name>
    <dbReference type="NCBI Taxonomy" id="2707525"/>
    <lineage>
        <taxon>Bacteria</taxon>
        <taxon>Pseudomonadati</taxon>
        <taxon>Verrucomicrobiota</taxon>
        <taxon>Verrucomicrobiia</taxon>
        <taxon>Verrucomicrobiales</taxon>
        <taxon>Verrucomicrobiaceae</taxon>
        <taxon>Sulfuriroseicoccus</taxon>
    </lineage>
</organism>
<name>A0A6B3LA00_9BACT</name>
<reference evidence="4 5" key="1">
    <citation type="submission" date="2020-12" db="EMBL/GenBank/DDBJ databases">
        <title>Sulforoseuscoccus oceanibium gen. nov., sp. nov., a representative of the phylum Verrucomicrobia with special cytoplasmic membrane, and proposal of Sulforoseuscoccusaceae fam. nov.</title>
        <authorList>
            <person name="Xi F."/>
        </authorList>
    </citation>
    <scope>NUCLEOTIDE SEQUENCE [LARGE SCALE GENOMIC DNA]</scope>
    <source>
        <strain evidence="4 5">T37</strain>
    </source>
</reference>
<dbReference type="PANTHER" id="PTHR30006">
    <property type="entry name" value="THIAMINE-BINDING PERIPLASMIC PROTEIN-RELATED"/>
    <property type="match status" value="1"/>
</dbReference>
<dbReference type="CDD" id="cd13542">
    <property type="entry name" value="PBP2_FutA1_ilke"/>
    <property type="match status" value="1"/>
</dbReference>
<feature type="binding site" evidence="3">
    <location>
        <position position="221"/>
    </location>
    <ligand>
        <name>Fe cation</name>
        <dbReference type="ChEBI" id="CHEBI:24875"/>
    </ligand>
</feature>
<evidence type="ECO:0000256" key="2">
    <source>
        <dbReference type="ARBA" id="ARBA00022729"/>
    </source>
</evidence>
<evidence type="ECO:0000313" key="5">
    <source>
        <dbReference type="Proteomes" id="UP000475117"/>
    </source>
</evidence>
<evidence type="ECO:0000256" key="3">
    <source>
        <dbReference type="PIRSR" id="PIRSR002825-1"/>
    </source>
</evidence>
<keyword evidence="3" id="KW-0479">Metal-binding</keyword>
<feature type="binding site" evidence="3">
    <location>
        <position position="222"/>
    </location>
    <ligand>
        <name>Fe cation</name>
        <dbReference type="ChEBI" id="CHEBI:24875"/>
    </ligand>
</feature>
<dbReference type="Proteomes" id="UP000475117">
    <property type="component" value="Chromosome"/>
</dbReference>
<dbReference type="AlphaFoldDB" id="A0A6B3LA00"/>
<accession>A0A6B3LA00</accession>
<dbReference type="PANTHER" id="PTHR30006:SF15">
    <property type="entry name" value="IRON-UTILIZATION PERIPLASMIC PROTEIN"/>
    <property type="match status" value="1"/>
</dbReference>
<dbReference type="Gene3D" id="3.40.190.10">
    <property type="entry name" value="Periplasmic binding protein-like II"/>
    <property type="match status" value="2"/>
</dbReference>